<dbReference type="Proteomes" id="UP000639338">
    <property type="component" value="Unassembled WGS sequence"/>
</dbReference>
<dbReference type="EMBL" id="JACMRX010000003">
    <property type="protein sequence ID" value="KAF7993521.1"/>
    <property type="molecule type" value="Genomic_DNA"/>
</dbReference>
<accession>A0A834XVE0</accession>
<feature type="chain" id="PRO_5032569473" description="Odorant-binding protein" evidence="1">
    <location>
        <begin position="19"/>
        <end position="260"/>
    </location>
</feature>
<proteinExistence type="predicted"/>
<evidence type="ECO:0000313" key="2">
    <source>
        <dbReference type="EMBL" id="KAF7993521.1"/>
    </source>
</evidence>
<sequence>MFIVISIFLLGFLVELQGQNLTSDMSFIEKNERVDRMMESKDKPQDNLTSKKTKMFGKKSYIRAGGNTNGTVKKWKREISDFHSKKQEYDRAINQTIDDYYSQRKVAMDKYYARQKEIFEKFKAKNQDDVTGVTTIKTTTTNDEIQTTKQPIDSSIAPENSVLGYHRVGERTHKENERLLYQHNLGIGLKGKSEIDAAFEVILDKQVSITCVELIPYNTNSTTTMKILKGGVKYHFIKIKLQPEENHGLSYVIKVWGNDK</sequence>
<comment type="caution">
    <text evidence="2">The sequence shown here is derived from an EMBL/GenBank/DDBJ whole genome shotgun (WGS) entry which is preliminary data.</text>
</comment>
<evidence type="ECO:0008006" key="4">
    <source>
        <dbReference type="Google" id="ProtNLM"/>
    </source>
</evidence>
<dbReference type="AlphaFoldDB" id="A0A834XVE0"/>
<keyword evidence="1" id="KW-0732">Signal</keyword>
<protein>
    <recommendedName>
        <fullName evidence="4">Odorant-binding protein</fullName>
    </recommendedName>
</protein>
<keyword evidence="3" id="KW-1185">Reference proteome</keyword>
<evidence type="ECO:0000313" key="3">
    <source>
        <dbReference type="Proteomes" id="UP000639338"/>
    </source>
</evidence>
<name>A0A834XVE0_APHGI</name>
<gene>
    <name evidence="2" type="ORF">HCN44_010116</name>
</gene>
<evidence type="ECO:0000256" key="1">
    <source>
        <dbReference type="SAM" id="SignalP"/>
    </source>
</evidence>
<dbReference type="InterPro" id="IPR031734">
    <property type="entry name" value="MBF2"/>
</dbReference>
<feature type="signal peptide" evidence="1">
    <location>
        <begin position="1"/>
        <end position="18"/>
    </location>
</feature>
<organism evidence="2 3">
    <name type="scientific">Aphidius gifuensis</name>
    <name type="common">Parasitoid wasp</name>
    <dbReference type="NCBI Taxonomy" id="684658"/>
    <lineage>
        <taxon>Eukaryota</taxon>
        <taxon>Metazoa</taxon>
        <taxon>Ecdysozoa</taxon>
        <taxon>Arthropoda</taxon>
        <taxon>Hexapoda</taxon>
        <taxon>Insecta</taxon>
        <taxon>Pterygota</taxon>
        <taxon>Neoptera</taxon>
        <taxon>Endopterygota</taxon>
        <taxon>Hymenoptera</taxon>
        <taxon>Apocrita</taxon>
        <taxon>Ichneumonoidea</taxon>
        <taxon>Braconidae</taxon>
        <taxon>Aphidiinae</taxon>
        <taxon>Aphidius</taxon>
    </lineage>
</organism>
<reference evidence="2 3" key="1">
    <citation type="submission" date="2020-08" db="EMBL/GenBank/DDBJ databases">
        <title>Aphidius gifuensis genome sequencing and assembly.</title>
        <authorList>
            <person name="Du Z."/>
        </authorList>
    </citation>
    <scope>NUCLEOTIDE SEQUENCE [LARGE SCALE GENOMIC DNA]</scope>
    <source>
        <strain evidence="2">YNYX2018</strain>
        <tissue evidence="2">Adults</tissue>
    </source>
</reference>
<dbReference type="OrthoDB" id="8192785at2759"/>
<dbReference type="Pfam" id="PF15868">
    <property type="entry name" value="MBF2"/>
    <property type="match status" value="1"/>
</dbReference>